<organism evidence="5">
    <name type="scientific">marine metagenome</name>
    <dbReference type="NCBI Taxonomy" id="408172"/>
    <lineage>
        <taxon>unclassified sequences</taxon>
        <taxon>metagenomes</taxon>
        <taxon>ecological metagenomes</taxon>
    </lineage>
</organism>
<dbReference type="InterPro" id="IPR036909">
    <property type="entry name" value="Cyt_c-like_dom_sf"/>
</dbReference>
<protein>
    <recommendedName>
        <fullName evidence="4">Cytochrome c domain-containing protein</fullName>
    </recommendedName>
</protein>
<dbReference type="EMBL" id="UINC01160073">
    <property type="protein sequence ID" value="SVD58510.1"/>
    <property type="molecule type" value="Genomic_DNA"/>
</dbReference>
<evidence type="ECO:0000313" key="5">
    <source>
        <dbReference type="EMBL" id="SVD58510.1"/>
    </source>
</evidence>
<keyword evidence="3" id="KW-0408">Iron</keyword>
<feature type="domain" description="Cytochrome c" evidence="4">
    <location>
        <begin position="48"/>
        <end position="127"/>
    </location>
</feature>
<dbReference type="PROSITE" id="PS51007">
    <property type="entry name" value="CYTC"/>
    <property type="match status" value="1"/>
</dbReference>
<dbReference type="Gene3D" id="1.10.760.10">
    <property type="entry name" value="Cytochrome c-like domain"/>
    <property type="match status" value="1"/>
</dbReference>
<evidence type="ECO:0000256" key="2">
    <source>
        <dbReference type="ARBA" id="ARBA00022723"/>
    </source>
</evidence>
<keyword evidence="1" id="KW-0349">Heme</keyword>
<evidence type="ECO:0000259" key="4">
    <source>
        <dbReference type="PROSITE" id="PS51007"/>
    </source>
</evidence>
<dbReference type="SUPFAM" id="SSF46626">
    <property type="entry name" value="Cytochrome c"/>
    <property type="match status" value="1"/>
</dbReference>
<dbReference type="GO" id="GO:0046872">
    <property type="term" value="F:metal ion binding"/>
    <property type="evidence" value="ECO:0007669"/>
    <property type="project" value="UniProtKB-KW"/>
</dbReference>
<keyword evidence="2" id="KW-0479">Metal-binding</keyword>
<feature type="non-terminal residue" evidence="5">
    <location>
        <position position="1"/>
    </location>
</feature>
<accession>A0A382WIS3</accession>
<dbReference type="GO" id="GO:0009055">
    <property type="term" value="F:electron transfer activity"/>
    <property type="evidence" value="ECO:0007669"/>
    <property type="project" value="InterPro"/>
</dbReference>
<reference evidence="5" key="1">
    <citation type="submission" date="2018-05" db="EMBL/GenBank/DDBJ databases">
        <authorList>
            <person name="Lanie J.A."/>
            <person name="Ng W.-L."/>
            <person name="Kazmierczak K.M."/>
            <person name="Andrzejewski T.M."/>
            <person name="Davidsen T.M."/>
            <person name="Wayne K.J."/>
            <person name="Tettelin H."/>
            <person name="Glass J.I."/>
            <person name="Rusch D."/>
            <person name="Podicherti R."/>
            <person name="Tsui H.-C.T."/>
            <person name="Winkler M.E."/>
        </authorList>
    </citation>
    <scope>NUCLEOTIDE SEQUENCE</scope>
</reference>
<evidence type="ECO:0000256" key="1">
    <source>
        <dbReference type="ARBA" id="ARBA00022617"/>
    </source>
</evidence>
<gene>
    <name evidence="5" type="ORF">METZ01_LOCUS411364</name>
</gene>
<dbReference type="AlphaFoldDB" id="A0A382WIS3"/>
<sequence length="153" mass="16410">VKKIGALHATAGTTLAILLISVAVPVTISNQAGAQESLTVWDGVYTEEQAVRGEQVYQDECTFCHLDDLQGDSFATPLIDDAFTVRWNGSNLGDLMIVIQVTMPADRPATLSNEAVADVIAFLLQMNDYPAGNDELQSDPDGLKSVIFTELAP</sequence>
<dbReference type="GO" id="GO:0020037">
    <property type="term" value="F:heme binding"/>
    <property type="evidence" value="ECO:0007669"/>
    <property type="project" value="InterPro"/>
</dbReference>
<dbReference type="InterPro" id="IPR009056">
    <property type="entry name" value="Cyt_c-like_dom"/>
</dbReference>
<proteinExistence type="predicted"/>
<name>A0A382WIS3_9ZZZZ</name>
<dbReference type="Pfam" id="PF13442">
    <property type="entry name" value="Cytochrome_CBB3"/>
    <property type="match status" value="1"/>
</dbReference>
<evidence type="ECO:0000256" key="3">
    <source>
        <dbReference type="ARBA" id="ARBA00023004"/>
    </source>
</evidence>